<feature type="non-terminal residue" evidence="1">
    <location>
        <position position="243"/>
    </location>
</feature>
<accession>A0ACC1LYX4</accession>
<feature type="non-terminal residue" evidence="1">
    <location>
        <position position="1"/>
    </location>
</feature>
<comment type="caution">
    <text evidence="1">The sequence shown here is derived from an EMBL/GenBank/DDBJ whole genome shotgun (WGS) entry which is preliminary data.</text>
</comment>
<evidence type="ECO:0000313" key="1">
    <source>
        <dbReference type="EMBL" id="KAJ2890230.1"/>
    </source>
</evidence>
<reference evidence="1" key="1">
    <citation type="submission" date="2022-07" db="EMBL/GenBank/DDBJ databases">
        <title>Phylogenomic reconstructions and comparative analyses of Kickxellomycotina fungi.</title>
        <authorList>
            <person name="Reynolds N.K."/>
            <person name="Stajich J.E."/>
            <person name="Barry K."/>
            <person name="Grigoriev I.V."/>
            <person name="Crous P."/>
            <person name="Smith M.E."/>
        </authorList>
    </citation>
    <scope>NUCLEOTIDE SEQUENCE</scope>
    <source>
        <strain evidence="1">CBS 190363</strain>
    </source>
</reference>
<protein>
    <submittedName>
        <fullName evidence="1">Uncharacterized protein</fullName>
    </submittedName>
</protein>
<dbReference type="Proteomes" id="UP001139981">
    <property type="component" value="Unassembled WGS sequence"/>
</dbReference>
<organism evidence="1 2">
    <name type="scientific">Coemansia aciculifera</name>
    <dbReference type="NCBI Taxonomy" id="417176"/>
    <lineage>
        <taxon>Eukaryota</taxon>
        <taxon>Fungi</taxon>
        <taxon>Fungi incertae sedis</taxon>
        <taxon>Zoopagomycota</taxon>
        <taxon>Kickxellomycotina</taxon>
        <taxon>Kickxellomycetes</taxon>
        <taxon>Kickxellales</taxon>
        <taxon>Kickxellaceae</taxon>
        <taxon>Coemansia</taxon>
    </lineage>
</organism>
<proteinExistence type="predicted"/>
<keyword evidence="2" id="KW-1185">Reference proteome</keyword>
<gene>
    <name evidence="1" type="ORF">IWW38_004250</name>
</gene>
<dbReference type="EMBL" id="JANBVB010001448">
    <property type="protein sequence ID" value="KAJ2890230.1"/>
    <property type="molecule type" value="Genomic_DNA"/>
</dbReference>
<evidence type="ECO:0000313" key="2">
    <source>
        <dbReference type="Proteomes" id="UP001139981"/>
    </source>
</evidence>
<name>A0ACC1LYX4_9FUNG</name>
<sequence>SVAAFVRWVRHIVPNASEVSVSLSSWSFHDDEADLGDLISRLYQLVYRIEYHCFDEYDEYTLFRFDVIGNLTHVNVDMCPYYDQFMQLVRHNSQTLESFSVESTEHMNIRNFIQHADGSCVKYPQLLSLKLMDHSDVDEQQRFVFTDAVPFPSLKRLYIYFDLPFDDDTPFRGNASTLEVLVLALNSSTVSMLRRRRTFTPVSHPKLQHVCISIAGDYDRSFPSIMDFMRFVLSVGPRAPVRT</sequence>